<reference evidence="2" key="2">
    <citation type="submission" date="2021-04" db="EMBL/GenBank/DDBJ databases">
        <title>Isolation and genomic analysis of the ibuprofen-degrading bacterium Sphingomonas strain MPO218.</title>
        <authorList>
            <person name="Aulestia M."/>
            <person name="Flores A."/>
            <person name="Mangas E.L."/>
            <person name="Perez-Pulido A.J."/>
            <person name="Santero E."/>
            <person name="Camacho E.M."/>
        </authorList>
    </citation>
    <scope>NUCLEOTIDE SEQUENCE</scope>
    <source>
        <strain evidence="2">MPO218</strain>
    </source>
</reference>
<evidence type="ECO:0000313" key="3">
    <source>
        <dbReference type="Proteomes" id="UP000664914"/>
    </source>
</evidence>
<feature type="domain" description="DUF4440" evidence="1">
    <location>
        <begin position="7"/>
        <end position="114"/>
    </location>
</feature>
<gene>
    <name evidence="2" type="ORF">HRJ34_20935</name>
</gene>
<dbReference type="RefSeq" id="WP_012048685.1">
    <property type="nucleotide sequence ID" value="NZ_CP059319.1"/>
</dbReference>
<organism evidence="2 3">
    <name type="scientific">Rhizorhabdus wittichii</name>
    <dbReference type="NCBI Taxonomy" id="160791"/>
    <lineage>
        <taxon>Bacteria</taxon>
        <taxon>Pseudomonadati</taxon>
        <taxon>Pseudomonadota</taxon>
        <taxon>Alphaproteobacteria</taxon>
        <taxon>Sphingomonadales</taxon>
        <taxon>Sphingomonadaceae</taxon>
        <taxon>Rhizorhabdus</taxon>
    </lineage>
</organism>
<protein>
    <submittedName>
        <fullName evidence="2">Nuclear transport factor 2 family protein</fullName>
    </submittedName>
</protein>
<dbReference type="SUPFAM" id="SSF54427">
    <property type="entry name" value="NTF2-like"/>
    <property type="match status" value="1"/>
</dbReference>
<reference evidence="2" key="1">
    <citation type="submission" date="2020-07" db="EMBL/GenBank/DDBJ databases">
        <authorList>
            <person name="Camacho E."/>
        </authorList>
    </citation>
    <scope>NUCLEOTIDE SEQUENCE</scope>
    <source>
        <strain evidence="2">MPO218</strain>
    </source>
</reference>
<evidence type="ECO:0000313" key="2">
    <source>
        <dbReference type="EMBL" id="QTH20766.1"/>
    </source>
</evidence>
<proteinExistence type="predicted"/>
<dbReference type="InterPro" id="IPR027843">
    <property type="entry name" value="DUF4440"/>
</dbReference>
<sequence length="126" mass="13882">MDEQSLIAAEHRRRRLSVDGDAAGLEAMMADGFYYAHLNGMTDDRLSYLARIRAGQVQYTTMTAHDLDAHLIGAAGWIRGVSRVGYRRPDTGEEGLAETLFLSVWAHEDGAWRIAAYASTQLPAQG</sequence>
<dbReference type="Pfam" id="PF14534">
    <property type="entry name" value="DUF4440"/>
    <property type="match status" value="1"/>
</dbReference>
<dbReference type="Proteomes" id="UP000664914">
    <property type="component" value="Chromosome"/>
</dbReference>
<dbReference type="EMBL" id="CP059319">
    <property type="protein sequence ID" value="QTH20766.1"/>
    <property type="molecule type" value="Genomic_DNA"/>
</dbReference>
<dbReference type="Gene3D" id="3.10.450.50">
    <property type="match status" value="1"/>
</dbReference>
<accession>A0A975D0U3</accession>
<dbReference type="AlphaFoldDB" id="A0A975D0U3"/>
<evidence type="ECO:0000259" key="1">
    <source>
        <dbReference type="Pfam" id="PF14534"/>
    </source>
</evidence>
<name>A0A975D0U3_9SPHN</name>
<dbReference type="InterPro" id="IPR032710">
    <property type="entry name" value="NTF2-like_dom_sf"/>
</dbReference>